<keyword evidence="4" id="KW-0347">Helicase</keyword>
<dbReference type="SMART" id="SM00951">
    <property type="entry name" value="QLQ"/>
    <property type="match status" value="1"/>
</dbReference>
<feature type="non-terminal residue" evidence="18">
    <location>
        <position position="1"/>
    </location>
</feature>
<gene>
    <name evidence="18" type="ORF">B7463_g3323</name>
</gene>
<comment type="subcellular location">
    <subcellularLocation>
        <location evidence="1">Nucleus</location>
    </subcellularLocation>
</comment>
<evidence type="ECO:0000256" key="11">
    <source>
        <dbReference type="SAM" id="Coils"/>
    </source>
</evidence>
<evidence type="ECO:0000256" key="4">
    <source>
        <dbReference type="ARBA" id="ARBA00022806"/>
    </source>
</evidence>
<organism evidence="18 19">
    <name type="scientific">Scytalidium lignicola</name>
    <name type="common">Hyphomycete</name>
    <dbReference type="NCBI Taxonomy" id="5539"/>
    <lineage>
        <taxon>Eukaryota</taxon>
        <taxon>Fungi</taxon>
        <taxon>Dikarya</taxon>
        <taxon>Ascomycota</taxon>
        <taxon>Pezizomycotina</taxon>
        <taxon>Leotiomycetes</taxon>
        <taxon>Leotiomycetes incertae sedis</taxon>
        <taxon>Scytalidium</taxon>
    </lineage>
</organism>
<feature type="compositionally biased region" description="Polar residues" evidence="12">
    <location>
        <begin position="98"/>
        <end position="108"/>
    </location>
</feature>
<evidence type="ECO:0000256" key="6">
    <source>
        <dbReference type="ARBA" id="ARBA00023015"/>
    </source>
</evidence>
<dbReference type="FunFam" id="3.40.50.300:FF:000843">
    <property type="entry name" value="Chromatin structure-remodeling complex subunit snf21"/>
    <property type="match status" value="1"/>
</dbReference>
<dbReference type="PROSITE" id="PS00633">
    <property type="entry name" value="BROMODOMAIN_1"/>
    <property type="match status" value="1"/>
</dbReference>
<dbReference type="Pfam" id="PF00176">
    <property type="entry name" value="SNF2-rel_dom"/>
    <property type="match status" value="1"/>
</dbReference>
<feature type="region of interest" description="Disordered" evidence="12">
    <location>
        <begin position="176"/>
        <end position="195"/>
    </location>
</feature>
<dbReference type="InterPro" id="IPR001650">
    <property type="entry name" value="Helicase_C-like"/>
</dbReference>
<dbReference type="OrthoDB" id="5857104at2759"/>
<dbReference type="PROSITE" id="PS51192">
    <property type="entry name" value="HELICASE_ATP_BIND_1"/>
    <property type="match status" value="1"/>
</dbReference>
<dbReference type="InterPro" id="IPR000330">
    <property type="entry name" value="SNF2_N"/>
</dbReference>
<dbReference type="SMART" id="SM01314">
    <property type="entry name" value="SnAC"/>
    <property type="match status" value="1"/>
</dbReference>
<feature type="compositionally biased region" description="Acidic residues" evidence="12">
    <location>
        <begin position="497"/>
        <end position="507"/>
    </location>
</feature>
<evidence type="ECO:0000256" key="5">
    <source>
        <dbReference type="ARBA" id="ARBA00022840"/>
    </source>
</evidence>
<feature type="compositionally biased region" description="Low complexity" evidence="12">
    <location>
        <begin position="181"/>
        <end position="192"/>
    </location>
</feature>
<keyword evidence="2" id="KW-0547">Nucleotide-binding</keyword>
<keyword evidence="19" id="KW-1185">Reference proteome</keyword>
<accession>A0A3E2HIN5</accession>
<name>A0A3E2HIN5_SCYLI</name>
<keyword evidence="6" id="KW-0805">Transcription regulation</keyword>
<dbReference type="PROSITE" id="PS51194">
    <property type="entry name" value="HELICASE_CTER"/>
    <property type="match status" value="1"/>
</dbReference>
<evidence type="ECO:0000313" key="19">
    <source>
        <dbReference type="Proteomes" id="UP000258309"/>
    </source>
</evidence>
<dbReference type="GO" id="GO:0004386">
    <property type="term" value="F:helicase activity"/>
    <property type="evidence" value="ECO:0007669"/>
    <property type="project" value="UniProtKB-KW"/>
</dbReference>
<dbReference type="OMA" id="YGPGHKL"/>
<sequence length="1401" mass="158787">MASVQSAPAVQQPGAALPANISQQSVQEAFMKYKQMKDAGISEKDPEFMKIHQLLQTIQHQRMFSKQRQALAQQQMLQQQNANNATHNGANGARPNLPNGTAISQPAASTPLGPSAMSATTVNTNGPKATPQRPVQAGSGYFSPEQLGMLKQQIFAFKSLSKNLGIPYKVQQQLFAQQKRQPTPEQAAPAATKSMDETITAASLDKTAEGPEVTKKVHEYTGFKSPLEGLPKKISYSSHALRQNRPFIPSLLPSGIDVEKIRTDRETVIYNRMAARYNELKSLPANIAHWDTRNDEITPDDSVKRKALIEMKLLSLYAKQRQMREKIGKQMVQYDNLAMTANRSHYRRMKKQSLREARITEKLEKQQRDARESREKKKHTDYLQTILNHGREIQNAAVAQKQKMQKLGRMMLAQHQNIEKEEQKRIERTAKQRLAALKSNDEEAYLKLLDQAKDTRITHLLRQTDGFLSQLAASVKEQQRKAAERYGDDSGEFTREESDDEEEEDEENTRKIDYYAVAHRIKEEVSAQPNILVGGTLKEYQLKGLQWMISLYNNNLNGILADEMGLGKTIQTISLITYLIEAKKQPGPFLVIVPLSTLTNWNLEFEKWAPSIARVVYKGPPNARKQQQQQIRYGNFQVLLTTYEYIIKDRPVLSKIKWIHMIIDEGHRMKNASSKLSATLTQYYSTRYRLILTGTPLQNNLPELWALLNFVLPTIFKSVKSFDEWFNTPFANTGGQDKMELTEEEQILVIRRLHKVLRPFLLRRLKKDVEKDLPDKTEKLVVSDGKGGKTGARGLSNMIMQLRKLCNHPFVFDEVENQMNPTNTSNDLLWRTAGKFELLDRILPKYQATGHRVLMFFQMTAIMDIMEDFLRYRGIQYLRLDGTTKSDDRSELLREFNRPDSPYFMFLLSTRAGGLGLNLQTADTVIIYDSDWNPHQDLQAQDRAHRIGQKNEVRILRLISSTSVEEKILERAKFKLDMDGKVIQAGRFDNKSSETDRDAMLRVMLETAEAAEAMEQEEMDDEDLNLILARNDGELTVFRDLDAERARDPTYGTIPGTKHVPRLMVESELPEIYMSDGNPISDEPEQIQGRGARERTRVKYDDGLTEEQWLNAVDDDEDSPEAAAARKAARKERRELNRLKRLGQGAQSADGSPVGSRDSTEEPEPTPKKGRGRKGGKGDKRKADDVDDEPPAKRKRVSTVRAKPLVTEGLTLKQRAVLQTSLKNIFDGLMALESNSDDESDDEDNNDEPAEKRLVIPPFVALPSKRDYPQYYVMIKEPISMKMIEKKIKKEEYNSVNDLRRDVQLLCDNAKTFNEDGSLIYEDACAIEAALASKIRDEINEHPELGDLDDSSRNGGSTANTTSAGTPLPMSGSSGKVKLTFNNPNNYANGGSSGVQSDDED</sequence>
<keyword evidence="3" id="KW-0378">Hydrolase</keyword>
<feature type="compositionally biased region" description="Polar residues" evidence="12">
    <location>
        <begin position="1380"/>
        <end position="1401"/>
    </location>
</feature>
<dbReference type="SUPFAM" id="SSF47370">
    <property type="entry name" value="Bromodomain"/>
    <property type="match status" value="1"/>
</dbReference>
<dbReference type="Gene3D" id="3.40.50.300">
    <property type="entry name" value="P-loop containing nucleotide triphosphate hydrolases"/>
    <property type="match status" value="1"/>
</dbReference>
<keyword evidence="11" id="KW-0175">Coiled coil</keyword>
<dbReference type="InterPro" id="IPR036427">
    <property type="entry name" value="Bromodomain-like_sf"/>
</dbReference>
<feature type="region of interest" description="Disordered" evidence="12">
    <location>
        <begin position="1343"/>
        <end position="1401"/>
    </location>
</feature>
<feature type="compositionally biased region" description="Low complexity" evidence="12">
    <location>
        <begin position="74"/>
        <end position="93"/>
    </location>
</feature>
<dbReference type="CDD" id="cd17996">
    <property type="entry name" value="DEXHc_SMARCA2_SMARCA4"/>
    <property type="match status" value="1"/>
</dbReference>
<dbReference type="GO" id="GO:0006366">
    <property type="term" value="P:transcription by RNA polymerase II"/>
    <property type="evidence" value="ECO:0007669"/>
    <property type="project" value="UniProtKB-ARBA"/>
</dbReference>
<dbReference type="CDD" id="cd18793">
    <property type="entry name" value="SF2_C_SNF"/>
    <property type="match status" value="1"/>
</dbReference>
<evidence type="ECO:0000259" key="13">
    <source>
        <dbReference type="PROSITE" id="PS50014"/>
    </source>
</evidence>
<dbReference type="InterPro" id="IPR014978">
    <property type="entry name" value="Gln-Leu-Gln_QLQ"/>
</dbReference>
<feature type="region of interest" description="Disordered" evidence="12">
    <location>
        <begin position="479"/>
        <end position="509"/>
    </location>
</feature>
<dbReference type="GO" id="GO:0042393">
    <property type="term" value="F:histone binding"/>
    <property type="evidence" value="ECO:0007669"/>
    <property type="project" value="InterPro"/>
</dbReference>
<dbReference type="Pfam" id="PF07529">
    <property type="entry name" value="HSA"/>
    <property type="match status" value="1"/>
</dbReference>
<evidence type="ECO:0000256" key="3">
    <source>
        <dbReference type="ARBA" id="ARBA00022801"/>
    </source>
</evidence>
<dbReference type="InterPro" id="IPR029295">
    <property type="entry name" value="SnAC"/>
</dbReference>
<dbReference type="Gene3D" id="1.20.5.170">
    <property type="match status" value="1"/>
</dbReference>
<feature type="compositionally biased region" description="Low complexity" evidence="12">
    <location>
        <begin position="1354"/>
        <end position="1366"/>
    </location>
</feature>
<dbReference type="GO" id="GO:0006355">
    <property type="term" value="P:regulation of DNA-templated transcription"/>
    <property type="evidence" value="ECO:0007669"/>
    <property type="project" value="InterPro"/>
</dbReference>
<dbReference type="PROSITE" id="PS50014">
    <property type="entry name" value="BROMODOMAIN_2"/>
    <property type="match status" value="1"/>
</dbReference>
<evidence type="ECO:0000259" key="14">
    <source>
        <dbReference type="PROSITE" id="PS51192"/>
    </source>
</evidence>
<dbReference type="Proteomes" id="UP000258309">
    <property type="component" value="Unassembled WGS sequence"/>
</dbReference>
<feature type="compositionally biased region" description="Polar residues" evidence="12">
    <location>
        <begin position="117"/>
        <end position="127"/>
    </location>
</feature>
<feature type="compositionally biased region" description="Basic and acidic residues" evidence="12">
    <location>
        <begin position="1091"/>
        <end position="1102"/>
    </location>
</feature>
<feature type="domain" description="HSA" evidence="16">
    <location>
        <begin position="367"/>
        <end position="439"/>
    </location>
</feature>
<dbReference type="Gene3D" id="3.40.50.10810">
    <property type="entry name" value="Tandem AAA-ATPase domain"/>
    <property type="match status" value="1"/>
</dbReference>
<dbReference type="SMART" id="SM00487">
    <property type="entry name" value="DEXDc"/>
    <property type="match status" value="1"/>
</dbReference>
<comment type="caution">
    <text evidence="18">The sequence shown here is derived from an EMBL/GenBank/DDBJ whole genome shotgun (WGS) entry which is preliminary data.</text>
</comment>
<dbReference type="Pfam" id="PF00439">
    <property type="entry name" value="Bromodomain"/>
    <property type="match status" value="1"/>
</dbReference>
<feature type="domain" description="Bromo" evidence="13">
    <location>
        <begin position="1251"/>
        <end position="1321"/>
    </location>
</feature>
<evidence type="ECO:0000256" key="10">
    <source>
        <dbReference type="PROSITE-ProRule" id="PRU00035"/>
    </source>
</evidence>
<dbReference type="GO" id="GO:0005634">
    <property type="term" value="C:nucleus"/>
    <property type="evidence" value="ECO:0007669"/>
    <property type="project" value="UniProtKB-SubCell"/>
</dbReference>
<dbReference type="SMART" id="SM00297">
    <property type="entry name" value="BROMO"/>
    <property type="match status" value="1"/>
</dbReference>
<feature type="region of interest" description="Disordered" evidence="12">
    <location>
        <begin position="74"/>
        <end position="135"/>
    </location>
</feature>
<dbReference type="SMART" id="SM00573">
    <property type="entry name" value="HSA"/>
    <property type="match status" value="1"/>
</dbReference>
<evidence type="ECO:0000256" key="9">
    <source>
        <dbReference type="ARBA" id="ARBA00023242"/>
    </source>
</evidence>
<keyword evidence="7 10" id="KW-0103">Bromodomain</keyword>
<dbReference type="PRINTS" id="PR00503">
    <property type="entry name" value="BROMODOMAIN"/>
</dbReference>
<feature type="region of interest" description="Disordered" evidence="12">
    <location>
        <begin position="1073"/>
        <end position="1200"/>
    </location>
</feature>
<evidence type="ECO:0000256" key="12">
    <source>
        <dbReference type="SAM" id="MobiDB-lite"/>
    </source>
</evidence>
<keyword evidence="5" id="KW-0067">ATP-binding</keyword>
<feature type="region of interest" description="Disordered" evidence="12">
    <location>
        <begin position="359"/>
        <end position="379"/>
    </location>
</feature>
<keyword evidence="8" id="KW-0804">Transcription</keyword>
<dbReference type="FunFam" id="3.40.50.10810:FF:000008">
    <property type="entry name" value="Chromatin structure-remodeling complex subunit snf21"/>
    <property type="match status" value="1"/>
</dbReference>
<dbReference type="InterPro" id="IPR049730">
    <property type="entry name" value="SNF2/RAD54-like_C"/>
</dbReference>
<dbReference type="FunFam" id="1.20.5.170:FF:000072">
    <property type="entry name" value="Putative chromatin structure-remodeling complex subunit snf21"/>
    <property type="match status" value="1"/>
</dbReference>
<feature type="non-terminal residue" evidence="18">
    <location>
        <position position="1401"/>
    </location>
</feature>
<dbReference type="STRING" id="5539.A0A3E2HIN5"/>
<dbReference type="EMBL" id="NCSJ02000043">
    <property type="protein sequence ID" value="RFU33022.1"/>
    <property type="molecule type" value="Genomic_DNA"/>
</dbReference>
<feature type="domain" description="Helicase ATP-binding" evidence="14">
    <location>
        <begin position="549"/>
        <end position="714"/>
    </location>
</feature>
<evidence type="ECO:0000259" key="17">
    <source>
        <dbReference type="PROSITE" id="PS51666"/>
    </source>
</evidence>
<dbReference type="SUPFAM" id="SSF52540">
    <property type="entry name" value="P-loop containing nucleoside triphosphate hydrolases"/>
    <property type="match status" value="2"/>
</dbReference>
<evidence type="ECO:0000259" key="15">
    <source>
        <dbReference type="PROSITE" id="PS51194"/>
    </source>
</evidence>
<feature type="domain" description="QLQ" evidence="17">
    <location>
        <begin position="141"/>
        <end position="176"/>
    </location>
</feature>
<keyword evidence="9" id="KW-0539">Nucleus</keyword>
<evidence type="ECO:0000256" key="2">
    <source>
        <dbReference type="ARBA" id="ARBA00022741"/>
    </source>
</evidence>
<dbReference type="InterPro" id="IPR027417">
    <property type="entry name" value="P-loop_NTPase"/>
</dbReference>
<dbReference type="Pfam" id="PF08880">
    <property type="entry name" value="QLQ"/>
    <property type="match status" value="1"/>
</dbReference>
<dbReference type="InterPro" id="IPR038718">
    <property type="entry name" value="SNF2-like_sf"/>
</dbReference>
<dbReference type="PROSITE" id="PS51666">
    <property type="entry name" value="QLQ"/>
    <property type="match status" value="1"/>
</dbReference>
<evidence type="ECO:0000256" key="1">
    <source>
        <dbReference type="ARBA" id="ARBA00004123"/>
    </source>
</evidence>
<dbReference type="PROSITE" id="PS51204">
    <property type="entry name" value="HSA"/>
    <property type="match status" value="1"/>
</dbReference>
<feature type="domain" description="Helicase C-terminal" evidence="15">
    <location>
        <begin position="838"/>
        <end position="989"/>
    </location>
</feature>
<dbReference type="InterPro" id="IPR014001">
    <property type="entry name" value="Helicase_ATP-bd"/>
</dbReference>
<evidence type="ECO:0000256" key="8">
    <source>
        <dbReference type="ARBA" id="ARBA00023163"/>
    </source>
</evidence>
<dbReference type="GO" id="GO:0005524">
    <property type="term" value="F:ATP binding"/>
    <property type="evidence" value="ECO:0007669"/>
    <property type="project" value="UniProtKB-KW"/>
</dbReference>
<dbReference type="InterPro" id="IPR018359">
    <property type="entry name" value="Bromodomain_CS"/>
</dbReference>
<evidence type="ECO:0000313" key="18">
    <source>
        <dbReference type="EMBL" id="RFU33022.1"/>
    </source>
</evidence>
<dbReference type="GO" id="GO:0016787">
    <property type="term" value="F:hydrolase activity"/>
    <property type="evidence" value="ECO:0007669"/>
    <property type="project" value="UniProtKB-KW"/>
</dbReference>
<feature type="coiled-coil region" evidence="11">
    <location>
        <begin position="412"/>
        <end position="440"/>
    </location>
</feature>
<dbReference type="InterPro" id="IPR001487">
    <property type="entry name" value="Bromodomain"/>
</dbReference>
<dbReference type="Pfam" id="PF00271">
    <property type="entry name" value="Helicase_C"/>
    <property type="match status" value="1"/>
</dbReference>
<feature type="compositionally biased region" description="Basic and acidic residues" evidence="12">
    <location>
        <begin position="479"/>
        <end position="496"/>
    </location>
</feature>
<protein>
    <submittedName>
        <fullName evidence="18">Uncharacterized protein</fullName>
    </submittedName>
</protein>
<dbReference type="GO" id="GO:0006338">
    <property type="term" value="P:chromatin remodeling"/>
    <property type="evidence" value="ECO:0007669"/>
    <property type="project" value="UniProtKB-ARBA"/>
</dbReference>
<proteinExistence type="predicted"/>
<dbReference type="PANTHER" id="PTHR10799">
    <property type="entry name" value="SNF2/RAD54 HELICASE FAMILY"/>
    <property type="match status" value="1"/>
</dbReference>
<evidence type="ECO:0000259" key="16">
    <source>
        <dbReference type="PROSITE" id="PS51204"/>
    </source>
</evidence>
<dbReference type="SMART" id="SM00490">
    <property type="entry name" value="HELICc"/>
    <property type="match status" value="1"/>
</dbReference>
<evidence type="ECO:0000256" key="7">
    <source>
        <dbReference type="ARBA" id="ARBA00023117"/>
    </source>
</evidence>
<reference evidence="18 19" key="1">
    <citation type="submission" date="2018-05" db="EMBL/GenBank/DDBJ databases">
        <title>Draft genome sequence of Scytalidium lignicola DSM 105466, a ubiquitous saprotrophic fungus.</title>
        <authorList>
            <person name="Buettner E."/>
            <person name="Gebauer A.M."/>
            <person name="Hofrichter M."/>
            <person name="Liers C."/>
            <person name="Kellner H."/>
        </authorList>
    </citation>
    <scope>NUCLEOTIDE SEQUENCE [LARGE SCALE GENOMIC DNA]</scope>
    <source>
        <strain evidence="18 19">DSM 105466</strain>
    </source>
</reference>
<dbReference type="Pfam" id="PF14619">
    <property type="entry name" value="SnAC"/>
    <property type="match status" value="1"/>
</dbReference>
<dbReference type="Gene3D" id="1.20.920.10">
    <property type="entry name" value="Bromodomain-like"/>
    <property type="match status" value="1"/>
</dbReference>
<dbReference type="InterPro" id="IPR014012">
    <property type="entry name" value="HSA_dom"/>
</dbReference>